<dbReference type="RefSeq" id="WP_202660937.1">
    <property type="nucleotide sequence ID" value="NZ_JAESVP010000005.1"/>
</dbReference>
<evidence type="ECO:0000313" key="2">
    <source>
        <dbReference type="EMBL" id="MBL4928712.1"/>
    </source>
</evidence>
<comment type="caution">
    <text evidence="2">The sequence shown here is derived from an EMBL/GenBank/DDBJ whole genome shotgun (WGS) entry which is preliminary data.</text>
</comment>
<organism evidence="2 3">
    <name type="scientific">Fuscibacter oryzae</name>
    <dbReference type="NCBI Taxonomy" id="2803939"/>
    <lineage>
        <taxon>Bacteria</taxon>
        <taxon>Pseudomonadati</taxon>
        <taxon>Pseudomonadota</taxon>
        <taxon>Alphaproteobacteria</taxon>
        <taxon>Rhodobacterales</taxon>
        <taxon>Paracoccaceae</taxon>
        <taxon>Fuscibacter</taxon>
    </lineage>
</organism>
<dbReference type="InterPro" id="IPR021323">
    <property type="entry name" value="DUF2927"/>
</dbReference>
<sequence>MRRVWPLALALLALPLSGRADDGVPSSGRLSDDDFYRMATCGAPVGGDCQRDPMFWVKPRLTIALRRPQPGFPKALLPQLDDALNAAIAQINTAGAGVTLTRNDHRWSADILIIPAALHEGDETRRIPRMTDGQQIGVGFMQVWQTDRNRATEGSILIAADISREDLPSVMLEELFQSLGFLFDLDNSWYDGRSILAQDSNVTTTIDGQDRMALRRHYPPE</sequence>
<feature type="chain" id="PRO_5035273539" evidence="1">
    <location>
        <begin position="21"/>
        <end position="221"/>
    </location>
</feature>
<protein>
    <submittedName>
        <fullName evidence="2">DUF2927 domain-containing protein</fullName>
    </submittedName>
</protein>
<evidence type="ECO:0000256" key="1">
    <source>
        <dbReference type="SAM" id="SignalP"/>
    </source>
</evidence>
<dbReference type="EMBL" id="JAESVP010000005">
    <property type="protein sequence ID" value="MBL4928712.1"/>
    <property type="molecule type" value="Genomic_DNA"/>
</dbReference>
<dbReference type="Proteomes" id="UP000619033">
    <property type="component" value="Unassembled WGS sequence"/>
</dbReference>
<dbReference type="Pfam" id="PF11150">
    <property type="entry name" value="DUF2927"/>
    <property type="match status" value="1"/>
</dbReference>
<name>A0A8J7SUP0_9RHOB</name>
<evidence type="ECO:0000313" key="3">
    <source>
        <dbReference type="Proteomes" id="UP000619033"/>
    </source>
</evidence>
<dbReference type="AlphaFoldDB" id="A0A8J7SUP0"/>
<feature type="signal peptide" evidence="1">
    <location>
        <begin position="1"/>
        <end position="20"/>
    </location>
</feature>
<proteinExistence type="predicted"/>
<reference evidence="2" key="1">
    <citation type="submission" date="2021-01" db="EMBL/GenBank/DDBJ databases">
        <title>Genome seq and assembly of Tabrizicola sp. KVB23.</title>
        <authorList>
            <person name="Chhetri G."/>
        </authorList>
    </citation>
    <scope>NUCLEOTIDE SEQUENCE</scope>
    <source>
        <strain evidence="2">KVB23</strain>
    </source>
</reference>
<accession>A0A8J7SUP0</accession>
<keyword evidence="1" id="KW-0732">Signal</keyword>
<gene>
    <name evidence="2" type="ORF">JI744_11410</name>
</gene>
<keyword evidence="3" id="KW-1185">Reference proteome</keyword>